<sequence>MPDAVSPPRIVIASTLKPVHDTRAWEKFGLSLRETNKYEINIIGFSTKKIEISHKVKFHSSQAVPNSLISRIKAQLIFRKLLLEIRPQLVICCTFEYLPIVQQLKDKIGFRLIYDVQENYILNLSLRKNSPDWKIKLWEKVIKLAEESKAIDHYILAEKCYQSQFHDRKPALVLENKFVGEIKTILPKKPEEKYGYHFVISGTLAESFGTLNGIEFFKAVVKEYPFSRLTIIGQTTVPEFEKVLLKQVENQPQIDLKIDSIPVPHSEIIEAIQSADFLLCPYEIHAAFEGKIPSKFFEGQALGIPILYPKNETWKSFFKESAGGFSIDFYKPQEYLSQFRLALDQVYFLNPNQLEVNWESDKPGFLKLVEGLIQA</sequence>
<dbReference type="Gene3D" id="3.40.50.2000">
    <property type="entry name" value="Glycogen Phosphorylase B"/>
    <property type="match status" value="1"/>
</dbReference>
<evidence type="ECO:0000313" key="2">
    <source>
        <dbReference type="Proteomes" id="UP001595805"/>
    </source>
</evidence>
<protein>
    <submittedName>
        <fullName evidence="1">Uncharacterized protein</fullName>
    </submittedName>
</protein>
<organism evidence="1 2">
    <name type="scientific">Algoriphagus namhaensis</name>
    <dbReference type="NCBI Taxonomy" id="915353"/>
    <lineage>
        <taxon>Bacteria</taxon>
        <taxon>Pseudomonadati</taxon>
        <taxon>Bacteroidota</taxon>
        <taxon>Cytophagia</taxon>
        <taxon>Cytophagales</taxon>
        <taxon>Cyclobacteriaceae</taxon>
        <taxon>Algoriphagus</taxon>
    </lineage>
</organism>
<dbReference type="EMBL" id="JBHRZS010000007">
    <property type="protein sequence ID" value="MFC3881258.1"/>
    <property type="molecule type" value="Genomic_DNA"/>
</dbReference>
<dbReference type="RefSeq" id="WP_377906597.1">
    <property type="nucleotide sequence ID" value="NZ_JBHRZS010000007.1"/>
</dbReference>
<dbReference type="Proteomes" id="UP001595805">
    <property type="component" value="Unassembled WGS sequence"/>
</dbReference>
<dbReference type="SUPFAM" id="SSF53756">
    <property type="entry name" value="UDP-Glycosyltransferase/glycogen phosphorylase"/>
    <property type="match status" value="1"/>
</dbReference>
<gene>
    <name evidence="1" type="ORF">ACFOSV_13785</name>
</gene>
<keyword evidence="2" id="KW-1185">Reference proteome</keyword>
<evidence type="ECO:0000313" key="1">
    <source>
        <dbReference type="EMBL" id="MFC3881258.1"/>
    </source>
</evidence>
<accession>A0ABV8ATG8</accession>
<reference evidence="2" key="1">
    <citation type="journal article" date="2019" name="Int. J. Syst. Evol. Microbiol.">
        <title>The Global Catalogue of Microorganisms (GCM) 10K type strain sequencing project: providing services to taxonomists for standard genome sequencing and annotation.</title>
        <authorList>
            <consortium name="The Broad Institute Genomics Platform"/>
            <consortium name="The Broad Institute Genome Sequencing Center for Infectious Disease"/>
            <person name="Wu L."/>
            <person name="Ma J."/>
        </authorList>
    </citation>
    <scope>NUCLEOTIDE SEQUENCE [LARGE SCALE GENOMIC DNA]</scope>
    <source>
        <strain evidence="2">CCUG 60523</strain>
    </source>
</reference>
<comment type="caution">
    <text evidence="1">The sequence shown here is derived from an EMBL/GenBank/DDBJ whole genome shotgun (WGS) entry which is preliminary data.</text>
</comment>
<proteinExistence type="predicted"/>
<name>A0ABV8ATG8_9BACT</name>